<name>A0A6A4VNB2_AMPAM</name>
<keyword evidence="5" id="KW-0479">Metal-binding</keyword>
<sequence>MACECESRPVRMATLLKRWKMRMLGKYKHLSGIASDSECRRSEVSLRSASSSRSGPAGGDVRPSRSRPAAQPCQAGRGSCSSFPRTARRRRAPVVRTQDTEQQPGRPAAKNEFSFTLYDLDGQGCVTQDDIAGLVRTIYELVGSSMDVPAGGGKTINVRLTVTPEPPPPPPPPPAGTEAAVERRAPLALPTSRRAAQPTSPVMSEMTSQCRRRHLTFEPPAKRHLTELLRDSMEKNNVTYNNVASYTNVK</sequence>
<keyword evidence="3" id="KW-0963">Cytoplasm</keyword>
<evidence type="ECO:0000256" key="3">
    <source>
        <dbReference type="ARBA" id="ARBA00022490"/>
    </source>
</evidence>
<gene>
    <name evidence="9" type="primary">nkd_1</name>
    <name evidence="9" type="ORF">FJT64_010194</name>
</gene>
<keyword evidence="2 7" id="KW-1003">Cell membrane</keyword>
<dbReference type="PANTHER" id="PTHR22611">
    <property type="entry name" value="PROTEIN NAKED CUTICLE"/>
    <property type="match status" value="1"/>
</dbReference>
<accession>A0A6A4VNB2</accession>
<evidence type="ECO:0000256" key="5">
    <source>
        <dbReference type="ARBA" id="ARBA00022723"/>
    </source>
</evidence>
<keyword evidence="6" id="KW-0472">Membrane</keyword>
<keyword evidence="10" id="KW-1185">Reference proteome</keyword>
<comment type="similarity">
    <text evidence="1 7">Belongs to the NKD family.</text>
</comment>
<dbReference type="GO" id="GO:0046872">
    <property type="term" value="F:metal ion binding"/>
    <property type="evidence" value="ECO:0007669"/>
    <property type="project" value="UniProtKB-KW"/>
</dbReference>
<dbReference type="GO" id="GO:0090090">
    <property type="term" value="P:negative regulation of canonical Wnt signaling pathway"/>
    <property type="evidence" value="ECO:0007669"/>
    <property type="project" value="UniProtKB-ARBA"/>
</dbReference>
<dbReference type="EMBL" id="VIIS01001857">
    <property type="protein sequence ID" value="KAF0291738.1"/>
    <property type="molecule type" value="Genomic_DNA"/>
</dbReference>
<evidence type="ECO:0000256" key="6">
    <source>
        <dbReference type="ARBA" id="ARBA00023136"/>
    </source>
</evidence>
<evidence type="ECO:0000256" key="4">
    <source>
        <dbReference type="ARBA" id="ARBA00022687"/>
    </source>
</evidence>
<evidence type="ECO:0000256" key="7">
    <source>
        <dbReference type="RuleBase" id="RU367060"/>
    </source>
</evidence>
<feature type="region of interest" description="Disordered" evidence="8">
    <location>
        <begin position="189"/>
        <end position="221"/>
    </location>
</feature>
<reference evidence="9 10" key="1">
    <citation type="submission" date="2019-07" db="EMBL/GenBank/DDBJ databases">
        <title>Draft genome assembly of a fouling barnacle, Amphibalanus amphitrite (Darwin, 1854): The first reference genome for Thecostraca.</title>
        <authorList>
            <person name="Kim W."/>
        </authorList>
    </citation>
    <scope>NUCLEOTIDE SEQUENCE [LARGE SCALE GENOMIC DNA]</scope>
    <source>
        <strain evidence="9">SNU_AA5</strain>
        <tissue evidence="9">Soma without cirri and trophi</tissue>
    </source>
</reference>
<comment type="subcellular location">
    <subcellularLocation>
        <location evidence="7">Cell membrane</location>
    </subcellularLocation>
    <subcellularLocation>
        <location evidence="7">Cytoplasm</location>
    </subcellularLocation>
</comment>
<dbReference type="PANTHER" id="PTHR22611:SF9">
    <property type="entry name" value="PROTEIN NAKED CUTICLE"/>
    <property type="match status" value="1"/>
</dbReference>
<feature type="region of interest" description="Disordered" evidence="8">
    <location>
        <begin position="36"/>
        <end position="110"/>
    </location>
</feature>
<evidence type="ECO:0000256" key="8">
    <source>
        <dbReference type="SAM" id="MobiDB-lite"/>
    </source>
</evidence>
<feature type="compositionally biased region" description="Pro residues" evidence="8">
    <location>
        <begin position="164"/>
        <end position="175"/>
    </location>
</feature>
<dbReference type="GO" id="GO:0016055">
    <property type="term" value="P:Wnt signaling pathway"/>
    <property type="evidence" value="ECO:0007669"/>
    <property type="project" value="UniProtKB-UniRule"/>
</dbReference>
<dbReference type="GO" id="GO:0005886">
    <property type="term" value="C:plasma membrane"/>
    <property type="evidence" value="ECO:0007669"/>
    <property type="project" value="UniProtKB-SubCell"/>
</dbReference>
<organism evidence="9 10">
    <name type="scientific">Amphibalanus amphitrite</name>
    <name type="common">Striped barnacle</name>
    <name type="synonym">Balanus amphitrite</name>
    <dbReference type="NCBI Taxonomy" id="1232801"/>
    <lineage>
        <taxon>Eukaryota</taxon>
        <taxon>Metazoa</taxon>
        <taxon>Ecdysozoa</taxon>
        <taxon>Arthropoda</taxon>
        <taxon>Crustacea</taxon>
        <taxon>Multicrustacea</taxon>
        <taxon>Cirripedia</taxon>
        <taxon>Thoracica</taxon>
        <taxon>Thoracicalcarea</taxon>
        <taxon>Balanomorpha</taxon>
        <taxon>Balanoidea</taxon>
        <taxon>Balanidae</taxon>
        <taxon>Amphibalaninae</taxon>
        <taxon>Amphibalanus</taxon>
    </lineage>
</organism>
<comment type="caution">
    <text evidence="9">The sequence shown here is derived from an EMBL/GenBank/DDBJ whole genome shotgun (WGS) entry which is preliminary data.</text>
</comment>
<evidence type="ECO:0000256" key="2">
    <source>
        <dbReference type="ARBA" id="ARBA00022475"/>
    </source>
</evidence>
<evidence type="ECO:0000256" key="1">
    <source>
        <dbReference type="ARBA" id="ARBA00007081"/>
    </source>
</evidence>
<dbReference type="GO" id="GO:0005737">
    <property type="term" value="C:cytoplasm"/>
    <property type="evidence" value="ECO:0007669"/>
    <property type="project" value="UniProtKB-SubCell"/>
</dbReference>
<dbReference type="OrthoDB" id="6375329at2759"/>
<feature type="region of interest" description="Disordered" evidence="8">
    <location>
        <begin position="163"/>
        <end position="182"/>
    </location>
</feature>
<dbReference type="Proteomes" id="UP000440578">
    <property type="component" value="Unassembled WGS sequence"/>
</dbReference>
<feature type="compositionally biased region" description="Low complexity" evidence="8">
    <location>
        <begin position="45"/>
        <end position="54"/>
    </location>
</feature>
<proteinExistence type="inferred from homology"/>
<protein>
    <recommendedName>
        <fullName evidence="7">Protein naked cuticle homolog</fullName>
    </recommendedName>
</protein>
<comment type="function">
    <text evidence="7">Cell autonomous antagonist of the canonical Wnt signaling pathway.</text>
</comment>
<dbReference type="AlphaFoldDB" id="A0A6A4VNB2"/>
<feature type="compositionally biased region" description="Polar residues" evidence="8">
    <location>
        <begin position="197"/>
        <end position="209"/>
    </location>
</feature>
<evidence type="ECO:0000313" key="10">
    <source>
        <dbReference type="Proteomes" id="UP000440578"/>
    </source>
</evidence>
<dbReference type="InterPro" id="IPR040140">
    <property type="entry name" value="Nkd-like"/>
</dbReference>
<evidence type="ECO:0000313" key="9">
    <source>
        <dbReference type="EMBL" id="KAF0291738.1"/>
    </source>
</evidence>
<keyword evidence="4 7" id="KW-0879">Wnt signaling pathway</keyword>